<reference evidence="2 4" key="2">
    <citation type="submission" date="2020-06" db="EMBL/GenBank/DDBJ databases">
        <title>Complete genome of Paenibacillus barcinonensis KACC11450.</title>
        <authorList>
            <person name="Kim M."/>
            <person name="Park Y.-J."/>
            <person name="Shin J.-H."/>
        </authorList>
    </citation>
    <scope>NUCLEOTIDE SEQUENCE [LARGE SCALE GENOMIC DNA]</scope>
    <source>
        <strain evidence="2 4">KACC11450</strain>
    </source>
</reference>
<evidence type="ECO:0000313" key="1">
    <source>
        <dbReference type="EMBL" id="PYE47229.1"/>
    </source>
</evidence>
<protein>
    <submittedName>
        <fullName evidence="1">Uncharacterized protein</fullName>
    </submittedName>
</protein>
<gene>
    <name evidence="1" type="ORF">DFQ00_11578</name>
    <name evidence="2" type="ORF">HUB98_21870</name>
</gene>
<sequence length="90" mass="10493">MNEDQLERIIILFNSLIKEEQKIFSKTISVYLKTDILMNKTFLTKLSLYDLNLARLTLEGIIQTKSAQKIINVPHANYVEFGRIDTDNFN</sequence>
<keyword evidence="4" id="KW-1185">Reference proteome</keyword>
<evidence type="ECO:0000313" key="3">
    <source>
        <dbReference type="Proteomes" id="UP000247790"/>
    </source>
</evidence>
<name>A0A2V4V5Z1_PAEBA</name>
<reference evidence="1 3" key="1">
    <citation type="submission" date="2018-06" db="EMBL/GenBank/DDBJ databases">
        <title>Genomic Encyclopedia of Type Strains, Phase III (KMG-III): the genomes of soil and plant-associated and newly described type strains.</title>
        <authorList>
            <person name="Whitman W."/>
        </authorList>
    </citation>
    <scope>NUCLEOTIDE SEQUENCE [LARGE SCALE GENOMIC DNA]</scope>
    <source>
        <strain evidence="1 3">CECT 7022</strain>
    </source>
</reference>
<evidence type="ECO:0000313" key="2">
    <source>
        <dbReference type="EMBL" id="QKS58610.1"/>
    </source>
</evidence>
<dbReference type="Proteomes" id="UP000509327">
    <property type="component" value="Chromosome"/>
</dbReference>
<dbReference type="EMBL" id="QJSW01000015">
    <property type="protein sequence ID" value="PYE47229.1"/>
    <property type="molecule type" value="Genomic_DNA"/>
</dbReference>
<proteinExistence type="predicted"/>
<dbReference type="Proteomes" id="UP000247790">
    <property type="component" value="Unassembled WGS sequence"/>
</dbReference>
<dbReference type="AlphaFoldDB" id="A0A2V4V5Z1"/>
<accession>A0A2V4V5Z1</accession>
<dbReference type="EMBL" id="CP054614">
    <property type="protein sequence ID" value="QKS58610.1"/>
    <property type="molecule type" value="Genomic_DNA"/>
</dbReference>
<dbReference type="RefSeq" id="WP_110898302.1">
    <property type="nucleotide sequence ID" value="NZ_CP054614.1"/>
</dbReference>
<organism evidence="1 3">
    <name type="scientific">Paenibacillus barcinonensis</name>
    <dbReference type="NCBI Taxonomy" id="198119"/>
    <lineage>
        <taxon>Bacteria</taxon>
        <taxon>Bacillati</taxon>
        <taxon>Bacillota</taxon>
        <taxon>Bacilli</taxon>
        <taxon>Bacillales</taxon>
        <taxon>Paenibacillaceae</taxon>
        <taxon>Paenibacillus</taxon>
    </lineage>
</organism>
<evidence type="ECO:0000313" key="4">
    <source>
        <dbReference type="Proteomes" id="UP000509327"/>
    </source>
</evidence>